<evidence type="ECO:0000313" key="2">
    <source>
        <dbReference type="Proteomes" id="UP000315938"/>
    </source>
</evidence>
<protein>
    <submittedName>
        <fullName evidence="1">Uncharacterized protein</fullName>
    </submittedName>
</protein>
<organism evidence="1 2">
    <name type="scientific">Acholeplasma laidlawii</name>
    <dbReference type="NCBI Taxonomy" id="2148"/>
    <lineage>
        <taxon>Bacteria</taxon>
        <taxon>Bacillati</taxon>
        <taxon>Mycoplasmatota</taxon>
        <taxon>Mollicutes</taxon>
        <taxon>Acholeplasmatales</taxon>
        <taxon>Acholeplasmataceae</taxon>
        <taxon>Acholeplasma</taxon>
    </lineage>
</organism>
<comment type="caution">
    <text evidence="1">The sequence shown here is derived from an EMBL/GenBank/DDBJ whole genome shotgun (WGS) entry which is preliminary data.</text>
</comment>
<dbReference type="EMBL" id="VKID01000002">
    <property type="protein sequence ID" value="TRX99241.1"/>
    <property type="molecule type" value="Genomic_DNA"/>
</dbReference>
<name>A0A553IGC9_ACHLA</name>
<accession>A0A553IGC9</accession>
<gene>
    <name evidence="1" type="ORF">FNV44_05920</name>
</gene>
<proteinExistence type="predicted"/>
<dbReference type="AlphaFoldDB" id="A0A553IGC9"/>
<reference evidence="1 2" key="1">
    <citation type="submission" date="2019-07" db="EMBL/GenBank/DDBJ databases">
        <title>Genome sequence of Acholeplasma laidlawii strain with increased resistance to erythromycin.</title>
        <authorList>
            <person name="Medvedeva E.S."/>
            <person name="Baranova N.B."/>
            <person name="Siniagina M.N."/>
            <person name="Mouzykantov A."/>
            <person name="Chernova O.A."/>
            <person name="Chernov V.M."/>
        </authorList>
    </citation>
    <scope>NUCLEOTIDE SEQUENCE [LARGE SCALE GENOMIC DNA]</scope>
    <source>
        <strain evidence="1 2">PG8REry</strain>
    </source>
</reference>
<dbReference type="Proteomes" id="UP000315938">
    <property type="component" value="Unassembled WGS sequence"/>
</dbReference>
<evidence type="ECO:0000313" key="1">
    <source>
        <dbReference type="EMBL" id="TRX99241.1"/>
    </source>
</evidence>
<sequence>MYNAKQLSEIKQKIIRKISSEVDRANEDGLIEEILERYGIVFEETSISVNTRLMKILVFGSLAGKKKDFQGVLTRLDINLNNVEFIDDYSELKRYPVDTLRFSTKYSDLLIGPIPHSQTGMGDNSSLIATIKSNPSEYPRVQFLEANNKLKITKTNFEKAIISTRYFDALDEY</sequence>
<dbReference type="GeneID" id="41339408"/>
<dbReference type="RefSeq" id="WP_041634352.1">
    <property type="nucleotide sequence ID" value="NZ_JACAOE010000002.1"/>
</dbReference>